<feature type="compositionally biased region" description="Polar residues" evidence="1">
    <location>
        <begin position="39"/>
        <end position="50"/>
    </location>
</feature>
<sequence length="50" mass="4999">MPYSKPDRHRPASGPVGSPAMQIVMTGGPAATAPDVTGCNGSCRASNNGQ</sequence>
<dbReference type="EMBL" id="CP022115">
    <property type="protein sequence ID" value="ASJ25127.1"/>
    <property type="molecule type" value="Genomic_DNA"/>
</dbReference>
<dbReference type="Proteomes" id="UP000197424">
    <property type="component" value="Chromosome"/>
</dbReference>
<evidence type="ECO:0000313" key="2">
    <source>
        <dbReference type="EMBL" id="ASJ25127.1"/>
    </source>
</evidence>
<feature type="region of interest" description="Disordered" evidence="1">
    <location>
        <begin position="28"/>
        <end position="50"/>
    </location>
</feature>
<proteinExistence type="predicted"/>
<name>A0A248LK46_9NEIS</name>
<protein>
    <submittedName>
        <fullName evidence="2">Uncharacterized protein</fullName>
    </submittedName>
</protein>
<accession>A0A248LK46</accession>
<evidence type="ECO:0000256" key="1">
    <source>
        <dbReference type="SAM" id="MobiDB-lite"/>
    </source>
</evidence>
<dbReference type="AlphaFoldDB" id="A0A248LK46"/>
<organism evidence="2 3">
    <name type="scientific">Laribacter hongkongensis</name>
    <dbReference type="NCBI Taxonomy" id="168471"/>
    <lineage>
        <taxon>Bacteria</taxon>
        <taxon>Pseudomonadati</taxon>
        <taxon>Pseudomonadota</taxon>
        <taxon>Betaproteobacteria</taxon>
        <taxon>Neisseriales</taxon>
        <taxon>Aquaspirillaceae</taxon>
        <taxon>Laribacter</taxon>
    </lineage>
</organism>
<evidence type="ECO:0000313" key="3">
    <source>
        <dbReference type="Proteomes" id="UP000197424"/>
    </source>
</evidence>
<reference evidence="3" key="1">
    <citation type="submission" date="2017-06" db="EMBL/GenBank/DDBJ databases">
        <title>Whole genome sequence of Laribacter hongkongensis LHGZ1.</title>
        <authorList>
            <person name="Chen D."/>
            <person name="Wu H."/>
            <person name="Chen J."/>
        </authorList>
    </citation>
    <scope>NUCLEOTIDE SEQUENCE [LARGE SCALE GENOMIC DNA]</scope>
    <source>
        <strain evidence="3">LHGZ1</strain>
    </source>
</reference>
<gene>
    <name evidence="2" type="ORF">LHGZ1_2296</name>
</gene>
<feature type="compositionally biased region" description="Basic and acidic residues" evidence="1">
    <location>
        <begin position="1"/>
        <end position="10"/>
    </location>
</feature>
<feature type="region of interest" description="Disordered" evidence="1">
    <location>
        <begin position="1"/>
        <end position="20"/>
    </location>
</feature>